<protein>
    <submittedName>
        <fullName evidence="1">Uncharacterized protein</fullName>
    </submittedName>
</protein>
<dbReference type="AlphaFoldDB" id="A0A0E9UW04"/>
<reference evidence="1" key="1">
    <citation type="submission" date="2014-11" db="EMBL/GenBank/DDBJ databases">
        <authorList>
            <person name="Amaro Gonzalez C."/>
        </authorList>
    </citation>
    <scope>NUCLEOTIDE SEQUENCE</scope>
</reference>
<reference evidence="1" key="2">
    <citation type="journal article" date="2015" name="Fish Shellfish Immunol.">
        <title>Early steps in the European eel (Anguilla anguilla)-Vibrio vulnificus interaction in the gills: Role of the RtxA13 toxin.</title>
        <authorList>
            <person name="Callol A."/>
            <person name="Pajuelo D."/>
            <person name="Ebbesson L."/>
            <person name="Teles M."/>
            <person name="MacKenzie S."/>
            <person name="Amaro C."/>
        </authorList>
    </citation>
    <scope>NUCLEOTIDE SEQUENCE</scope>
</reference>
<sequence>MHFFLLMITFFFLRVPWGKKGP</sequence>
<name>A0A0E9UW04_ANGAN</name>
<organism evidence="1">
    <name type="scientific">Anguilla anguilla</name>
    <name type="common">European freshwater eel</name>
    <name type="synonym">Muraena anguilla</name>
    <dbReference type="NCBI Taxonomy" id="7936"/>
    <lineage>
        <taxon>Eukaryota</taxon>
        <taxon>Metazoa</taxon>
        <taxon>Chordata</taxon>
        <taxon>Craniata</taxon>
        <taxon>Vertebrata</taxon>
        <taxon>Euteleostomi</taxon>
        <taxon>Actinopterygii</taxon>
        <taxon>Neopterygii</taxon>
        <taxon>Teleostei</taxon>
        <taxon>Anguilliformes</taxon>
        <taxon>Anguillidae</taxon>
        <taxon>Anguilla</taxon>
    </lineage>
</organism>
<evidence type="ECO:0000313" key="1">
    <source>
        <dbReference type="EMBL" id="JAH69355.1"/>
    </source>
</evidence>
<dbReference type="EMBL" id="GBXM01039222">
    <property type="protein sequence ID" value="JAH69355.1"/>
    <property type="molecule type" value="Transcribed_RNA"/>
</dbReference>
<proteinExistence type="predicted"/>
<accession>A0A0E9UW04</accession>